<dbReference type="InterPro" id="IPR000182">
    <property type="entry name" value="GNAT_dom"/>
</dbReference>
<dbReference type="Pfam" id="PF13302">
    <property type="entry name" value="Acetyltransf_3"/>
    <property type="match status" value="1"/>
</dbReference>
<dbReference type="PANTHER" id="PTHR43792:SF8">
    <property type="entry name" value="[RIBOSOMAL PROTEIN US5]-ALANINE N-ACETYLTRANSFERASE"/>
    <property type="match status" value="1"/>
</dbReference>
<evidence type="ECO:0000313" key="6">
    <source>
        <dbReference type="Proteomes" id="UP000051264"/>
    </source>
</evidence>
<feature type="domain" description="N-acetyltransferase" evidence="4">
    <location>
        <begin position="8"/>
        <end position="169"/>
    </location>
</feature>
<dbReference type="EMBL" id="AZEX01000068">
    <property type="protein sequence ID" value="KRL58544.1"/>
    <property type="molecule type" value="Genomic_DNA"/>
</dbReference>
<evidence type="ECO:0000256" key="1">
    <source>
        <dbReference type="ARBA" id="ARBA00022679"/>
    </source>
</evidence>
<organism evidence="5 6">
    <name type="scientific">Latilactobacillus fuchuensis DSM 14340 = JCM 11249</name>
    <dbReference type="NCBI Taxonomy" id="1423747"/>
    <lineage>
        <taxon>Bacteria</taxon>
        <taxon>Bacillati</taxon>
        <taxon>Bacillota</taxon>
        <taxon>Bacilli</taxon>
        <taxon>Lactobacillales</taxon>
        <taxon>Lactobacillaceae</taxon>
        <taxon>Latilactobacillus</taxon>
    </lineage>
</organism>
<name>A0A0R1RMS1_9LACO</name>
<dbReference type="SUPFAM" id="SSF55729">
    <property type="entry name" value="Acyl-CoA N-acyltransferases (Nat)"/>
    <property type="match status" value="1"/>
</dbReference>
<dbReference type="STRING" id="1423747.FC69_GL000194"/>
<dbReference type="OrthoDB" id="2321517at2"/>
<evidence type="ECO:0000313" key="5">
    <source>
        <dbReference type="EMBL" id="KRL58544.1"/>
    </source>
</evidence>
<dbReference type="Gene3D" id="3.40.630.30">
    <property type="match status" value="1"/>
</dbReference>
<reference evidence="5 6" key="1">
    <citation type="journal article" date="2015" name="Genome Announc.">
        <title>Expanding the biotechnology potential of lactobacilli through comparative genomics of 213 strains and associated genera.</title>
        <authorList>
            <person name="Sun Z."/>
            <person name="Harris H.M."/>
            <person name="McCann A."/>
            <person name="Guo C."/>
            <person name="Argimon S."/>
            <person name="Zhang W."/>
            <person name="Yang X."/>
            <person name="Jeffery I.B."/>
            <person name="Cooney J.C."/>
            <person name="Kagawa T.F."/>
            <person name="Liu W."/>
            <person name="Song Y."/>
            <person name="Salvetti E."/>
            <person name="Wrobel A."/>
            <person name="Rasinkangas P."/>
            <person name="Parkhill J."/>
            <person name="Rea M.C."/>
            <person name="O'Sullivan O."/>
            <person name="Ritari J."/>
            <person name="Douillard F.P."/>
            <person name="Paul Ross R."/>
            <person name="Yang R."/>
            <person name="Briner A.E."/>
            <person name="Felis G.E."/>
            <person name="de Vos W.M."/>
            <person name="Barrangou R."/>
            <person name="Klaenhammer T.R."/>
            <person name="Caufield P.W."/>
            <person name="Cui Y."/>
            <person name="Zhang H."/>
            <person name="O'Toole P.W."/>
        </authorList>
    </citation>
    <scope>NUCLEOTIDE SEQUENCE [LARGE SCALE GENOMIC DNA]</scope>
    <source>
        <strain evidence="5 6">DSM 14340</strain>
    </source>
</reference>
<dbReference type="RefSeq" id="WP_025083978.1">
    <property type="nucleotide sequence ID" value="NZ_AZEX01000068.1"/>
</dbReference>
<keyword evidence="2" id="KW-0012">Acyltransferase</keyword>
<protein>
    <submittedName>
        <fullName evidence="5">Acetyltransferase family protein</fullName>
    </submittedName>
</protein>
<gene>
    <name evidence="5" type="ORF">FC69_GL000194</name>
</gene>
<dbReference type="PATRIC" id="fig|1423747.3.peg.200"/>
<dbReference type="PROSITE" id="PS51186">
    <property type="entry name" value="GNAT"/>
    <property type="match status" value="1"/>
</dbReference>
<dbReference type="AlphaFoldDB" id="A0A0R1RMS1"/>
<accession>A0A0R1RMS1</accession>
<dbReference type="Proteomes" id="UP000051264">
    <property type="component" value="Unassembled WGS sequence"/>
</dbReference>
<evidence type="ECO:0000259" key="4">
    <source>
        <dbReference type="PROSITE" id="PS51186"/>
    </source>
</evidence>
<keyword evidence="1 5" id="KW-0808">Transferase</keyword>
<proteinExistence type="inferred from homology"/>
<sequence length="170" mass="18959">MIITTNQLLIRAFQSNDTEAVYQIGSNPELTQPLNMTAFQSDAEAQRFLQMLQTDPDAWALTLKTTQEVCGIVMLAPNLAADQVSVAGYELSFALLPAFQKHGLMSTALPAIMQHYQQTQAVTVFNAACFLDNRDSQKLLLKLGFQADYQTQLPAYLGGQTVQYFRYLII</sequence>
<dbReference type="InterPro" id="IPR051531">
    <property type="entry name" value="N-acetyltransferase"/>
</dbReference>
<dbReference type="InterPro" id="IPR016181">
    <property type="entry name" value="Acyl_CoA_acyltransferase"/>
</dbReference>
<comment type="caution">
    <text evidence="5">The sequence shown here is derived from an EMBL/GenBank/DDBJ whole genome shotgun (WGS) entry which is preliminary data.</text>
</comment>
<dbReference type="GO" id="GO:0016747">
    <property type="term" value="F:acyltransferase activity, transferring groups other than amino-acyl groups"/>
    <property type="evidence" value="ECO:0007669"/>
    <property type="project" value="InterPro"/>
</dbReference>
<dbReference type="PANTHER" id="PTHR43792">
    <property type="entry name" value="GNAT FAMILY, PUTATIVE (AFU_ORTHOLOGUE AFUA_3G00765)-RELATED-RELATED"/>
    <property type="match status" value="1"/>
</dbReference>
<evidence type="ECO:0000256" key="3">
    <source>
        <dbReference type="ARBA" id="ARBA00038502"/>
    </source>
</evidence>
<dbReference type="eggNOG" id="COG1670">
    <property type="taxonomic scope" value="Bacteria"/>
</dbReference>
<comment type="similarity">
    <text evidence="3">Belongs to the acetyltransferase family. RimJ subfamily.</text>
</comment>
<evidence type="ECO:0000256" key="2">
    <source>
        <dbReference type="ARBA" id="ARBA00023315"/>
    </source>
</evidence>